<reference evidence="7" key="1">
    <citation type="submission" date="2018-04" db="EMBL/GenBank/DDBJ databases">
        <title>Draft genome sequence of the Candidatus Spirobacillus cienkowskii, a pathogen of freshwater Daphnia species, reconstructed from hemolymph metagenomic reads.</title>
        <authorList>
            <person name="Bresciani L."/>
            <person name="Lemos L.N."/>
            <person name="Wale N."/>
            <person name="Lin J.Y."/>
            <person name="Fernandes G.R."/>
            <person name="Duffy M.A."/>
            <person name="Rodrigues J.M."/>
        </authorList>
    </citation>
    <scope>NUCLEOTIDE SEQUENCE [LARGE SCALE GENOMIC DNA]</scope>
    <source>
        <strain evidence="7">Binning01</strain>
    </source>
</reference>
<protein>
    <submittedName>
        <fullName evidence="7">Amino acid ABC transporter substrate-binding protein</fullName>
    </submittedName>
</protein>
<dbReference type="PANTHER" id="PTHR30085">
    <property type="entry name" value="AMINO ACID ABC TRANSPORTER PERMEASE"/>
    <property type="match status" value="1"/>
</dbReference>
<comment type="similarity">
    <text evidence="1 4">Belongs to the bacterial solute-binding protein 3 family.</text>
</comment>
<dbReference type="Gene3D" id="3.40.190.10">
    <property type="entry name" value="Periplasmic binding protein-like II"/>
    <property type="match status" value="2"/>
</dbReference>
<dbReference type="SUPFAM" id="SSF53850">
    <property type="entry name" value="Periplasmic binding protein-like II"/>
    <property type="match status" value="1"/>
</dbReference>
<dbReference type="CDD" id="cd13689">
    <property type="entry name" value="PBP2_BsGlnH"/>
    <property type="match status" value="1"/>
</dbReference>
<dbReference type="GO" id="GO:0015276">
    <property type="term" value="F:ligand-gated monoatomic ion channel activity"/>
    <property type="evidence" value="ECO:0007669"/>
    <property type="project" value="InterPro"/>
</dbReference>
<dbReference type="GO" id="GO:0006865">
    <property type="term" value="P:amino acid transport"/>
    <property type="evidence" value="ECO:0007669"/>
    <property type="project" value="TreeGrafter"/>
</dbReference>
<comment type="caution">
    <text evidence="7">The sequence shown here is derived from an EMBL/GenBank/DDBJ whole genome shotgun (WGS) entry which is preliminary data.</text>
</comment>
<keyword evidence="2" id="KW-0813">Transport</keyword>
<dbReference type="GO" id="GO:0016020">
    <property type="term" value="C:membrane"/>
    <property type="evidence" value="ECO:0007669"/>
    <property type="project" value="InterPro"/>
</dbReference>
<dbReference type="Pfam" id="PF00497">
    <property type="entry name" value="SBP_bac_3"/>
    <property type="match status" value="1"/>
</dbReference>
<evidence type="ECO:0000256" key="3">
    <source>
        <dbReference type="ARBA" id="ARBA00022729"/>
    </source>
</evidence>
<evidence type="ECO:0000256" key="2">
    <source>
        <dbReference type="ARBA" id="ARBA00022448"/>
    </source>
</evidence>
<evidence type="ECO:0000256" key="4">
    <source>
        <dbReference type="RuleBase" id="RU003744"/>
    </source>
</evidence>
<dbReference type="PANTHER" id="PTHR30085:SF6">
    <property type="entry name" value="ABC TRANSPORTER GLUTAMINE-BINDING PROTEIN GLNH"/>
    <property type="match status" value="1"/>
</dbReference>
<feature type="domain" description="Ionotropic glutamate receptor C-terminal" evidence="6">
    <location>
        <begin position="39"/>
        <end position="259"/>
    </location>
</feature>
<dbReference type="InterPro" id="IPR018313">
    <property type="entry name" value="SBP_3_CS"/>
</dbReference>
<evidence type="ECO:0000259" key="5">
    <source>
        <dbReference type="SMART" id="SM00062"/>
    </source>
</evidence>
<dbReference type="InterPro" id="IPR001638">
    <property type="entry name" value="Solute-binding_3/MltF_N"/>
</dbReference>
<sequence>MKKLYPRRFLLSLIITSIPLVFYHFKSHSDVADIKKKNTLVVGVKDSLYPFGYVNEKTRKLEGYDIDFAKNIAEKLGVKLELKPVTSANRIPMLTEKNVDLLICTMTITPERAKQINFSYPYFISKQKFIVKRGSAKSLKELENKKIGTTKGSTSELNVAKALPSAKVLSYDDYPQAFLAMQQGKVFAVTTDESILAGILSKATRREEFEIPLYDISKEPYGIGVNNTDPELLKLVNSTLLDMEKKGKVSEIFKKWFGPNSTVPLSKDFKITP</sequence>
<gene>
    <name evidence="7" type="ORF">DCC88_08545</name>
</gene>
<dbReference type="GO" id="GO:0030288">
    <property type="term" value="C:outer membrane-bounded periplasmic space"/>
    <property type="evidence" value="ECO:0007669"/>
    <property type="project" value="TreeGrafter"/>
</dbReference>
<evidence type="ECO:0000256" key="1">
    <source>
        <dbReference type="ARBA" id="ARBA00010333"/>
    </source>
</evidence>
<dbReference type="RefSeq" id="WP_338634744.1">
    <property type="nucleotide sequence ID" value="NZ_CP146516.1"/>
</dbReference>
<keyword evidence="8" id="KW-1185">Reference proteome</keyword>
<dbReference type="InterPro" id="IPR051455">
    <property type="entry name" value="Bact_solute-bind_prot3"/>
</dbReference>
<feature type="domain" description="Solute-binding protein family 3/N-terminal" evidence="5">
    <location>
        <begin position="39"/>
        <end position="260"/>
    </location>
</feature>
<dbReference type="InterPro" id="IPR001320">
    <property type="entry name" value="Iontro_rcpt_C"/>
</dbReference>
<evidence type="ECO:0000313" key="7">
    <source>
        <dbReference type="EMBL" id="RDB35739.1"/>
    </source>
</evidence>
<dbReference type="AlphaFoldDB" id="A0A369KM57"/>
<dbReference type="GO" id="GO:0005576">
    <property type="term" value="C:extracellular region"/>
    <property type="evidence" value="ECO:0007669"/>
    <property type="project" value="TreeGrafter"/>
</dbReference>
<evidence type="ECO:0000313" key="8">
    <source>
        <dbReference type="Proteomes" id="UP000253934"/>
    </source>
</evidence>
<organism evidence="7 8">
    <name type="scientific">Spirobacillus cienkowskii</name>
    <dbReference type="NCBI Taxonomy" id="495820"/>
    <lineage>
        <taxon>Bacteria</taxon>
        <taxon>Pseudomonadati</taxon>
        <taxon>Bdellovibrionota</taxon>
        <taxon>Oligoflexia</taxon>
        <taxon>Silvanigrellales</taxon>
        <taxon>Spirobacillus</taxon>
    </lineage>
</organism>
<evidence type="ECO:0000259" key="6">
    <source>
        <dbReference type="SMART" id="SM00079"/>
    </source>
</evidence>
<name>A0A369KM57_9BACT</name>
<keyword evidence="3" id="KW-0732">Signal</keyword>
<dbReference type="EMBL" id="QOVW01000076">
    <property type="protein sequence ID" value="RDB35739.1"/>
    <property type="molecule type" value="Genomic_DNA"/>
</dbReference>
<dbReference type="SMART" id="SM00062">
    <property type="entry name" value="PBPb"/>
    <property type="match status" value="1"/>
</dbReference>
<accession>A0A369KM57</accession>
<dbReference type="Proteomes" id="UP000253934">
    <property type="component" value="Unassembled WGS sequence"/>
</dbReference>
<dbReference type="PROSITE" id="PS01039">
    <property type="entry name" value="SBP_BACTERIAL_3"/>
    <property type="match status" value="1"/>
</dbReference>
<proteinExistence type="inferred from homology"/>
<dbReference type="SMART" id="SM00079">
    <property type="entry name" value="PBPe"/>
    <property type="match status" value="1"/>
</dbReference>